<feature type="chain" id="PRO_5038739569" evidence="5">
    <location>
        <begin position="26"/>
        <end position="319"/>
    </location>
</feature>
<reference evidence="6 7" key="1">
    <citation type="journal article" date="2013" name="Genome Announc.">
        <title>Genome Sequence of the Sulfate-Reducing Bacterium Desulfotomaculum hydrothermale Lam5(T).</title>
        <authorList>
            <person name="Amin O."/>
            <person name="Fardeau M.L."/>
            <person name="Valette O."/>
            <person name="Hirschler-Rea A."/>
            <person name="Barbe V."/>
            <person name="Medigue C."/>
            <person name="Vacherie B."/>
            <person name="Ollivier B."/>
            <person name="Bertin P.N."/>
            <person name="Dolla A."/>
        </authorList>
    </citation>
    <scope>NUCLEOTIDE SEQUENCE [LARGE SCALE GENOMIC DNA]</scope>
    <source>
        <strain evidence="7">Lam5 / DSM 18033</strain>
    </source>
</reference>
<comment type="similarity">
    <text evidence="3">Belongs to the bacterial solute-binding protein 9 family.</text>
</comment>
<evidence type="ECO:0000256" key="5">
    <source>
        <dbReference type="SAM" id="SignalP"/>
    </source>
</evidence>
<dbReference type="GO" id="GO:0007155">
    <property type="term" value="P:cell adhesion"/>
    <property type="evidence" value="ECO:0007669"/>
    <property type="project" value="InterPro"/>
</dbReference>
<keyword evidence="6" id="KW-0449">Lipoprotein</keyword>
<dbReference type="PRINTS" id="PR00691">
    <property type="entry name" value="ADHESINB"/>
</dbReference>
<dbReference type="GO" id="GO:0030001">
    <property type="term" value="P:metal ion transport"/>
    <property type="evidence" value="ECO:0007669"/>
    <property type="project" value="InterPro"/>
</dbReference>
<keyword evidence="4" id="KW-0175">Coiled coil</keyword>
<evidence type="ECO:0000256" key="3">
    <source>
        <dbReference type="RuleBase" id="RU003512"/>
    </source>
</evidence>
<keyword evidence="2 5" id="KW-0732">Signal</keyword>
<organism evidence="6 7">
    <name type="scientific">Desulforamulus hydrothermalis Lam5 = DSM 18033</name>
    <dbReference type="NCBI Taxonomy" id="1121428"/>
    <lineage>
        <taxon>Bacteria</taxon>
        <taxon>Bacillati</taxon>
        <taxon>Bacillota</taxon>
        <taxon>Clostridia</taxon>
        <taxon>Eubacteriales</taxon>
        <taxon>Peptococcaceae</taxon>
        <taxon>Desulforamulus</taxon>
    </lineage>
</organism>
<dbReference type="SUPFAM" id="SSF53807">
    <property type="entry name" value="Helical backbone' metal receptor"/>
    <property type="match status" value="1"/>
</dbReference>
<feature type="signal peptide" evidence="5">
    <location>
        <begin position="1"/>
        <end position="25"/>
    </location>
</feature>
<keyword evidence="7" id="KW-1185">Reference proteome</keyword>
<keyword evidence="1 3" id="KW-0813">Transport</keyword>
<dbReference type="GO" id="GO:0046872">
    <property type="term" value="F:metal ion binding"/>
    <property type="evidence" value="ECO:0007669"/>
    <property type="project" value="InterPro"/>
</dbReference>
<proteinExistence type="inferred from homology"/>
<evidence type="ECO:0000313" key="7">
    <source>
        <dbReference type="Proteomes" id="UP000009315"/>
    </source>
</evidence>
<dbReference type="Pfam" id="PF01297">
    <property type="entry name" value="ZnuA"/>
    <property type="match status" value="1"/>
</dbReference>
<dbReference type="RefSeq" id="WP_008411207.1">
    <property type="nucleotide sequence ID" value="NZ_CAOS01000008.1"/>
</dbReference>
<dbReference type="PRINTS" id="PR00690">
    <property type="entry name" value="ADHESNFAMILY"/>
</dbReference>
<dbReference type="CDD" id="cd01017">
    <property type="entry name" value="AdcA"/>
    <property type="match status" value="1"/>
</dbReference>
<protein>
    <submittedName>
        <fullName evidence="6">Putative zinc transport system zinc-binding lipoprotein AdcA</fullName>
    </submittedName>
</protein>
<dbReference type="AlphaFoldDB" id="K8DYW6"/>
<dbReference type="PROSITE" id="PS51257">
    <property type="entry name" value="PROKAR_LIPOPROTEIN"/>
    <property type="match status" value="1"/>
</dbReference>
<dbReference type="STRING" id="1121428.DESHY_160154"/>
<accession>K8DYW6</accession>
<dbReference type="PANTHER" id="PTHR42953">
    <property type="entry name" value="HIGH-AFFINITY ZINC UPTAKE SYSTEM PROTEIN ZNUA-RELATED"/>
    <property type="match status" value="1"/>
</dbReference>
<feature type="coiled-coil region" evidence="4">
    <location>
        <begin position="169"/>
        <end position="207"/>
    </location>
</feature>
<dbReference type="EMBL" id="CAOS01000008">
    <property type="protein sequence ID" value="CCO08030.1"/>
    <property type="molecule type" value="Genomic_DNA"/>
</dbReference>
<dbReference type="Gene3D" id="3.40.50.1980">
    <property type="entry name" value="Nitrogenase molybdenum iron protein domain"/>
    <property type="match status" value="2"/>
</dbReference>
<name>K8DYW6_9FIRM</name>
<dbReference type="InterPro" id="IPR006127">
    <property type="entry name" value="ZnuA-like"/>
</dbReference>
<dbReference type="InterPro" id="IPR006129">
    <property type="entry name" value="AdhesinB"/>
</dbReference>
<dbReference type="OrthoDB" id="9810636at2"/>
<dbReference type="InterPro" id="IPR006128">
    <property type="entry name" value="Lipoprotein_PsaA-like"/>
</dbReference>
<evidence type="ECO:0000313" key="6">
    <source>
        <dbReference type="EMBL" id="CCO08030.1"/>
    </source>
</evidence>
<evidence type="ECO:0000256" key="2">
    <source>
        <dbReference type="ARBA" id="ARBA00022729"/>
    </source>
</evidence>
<sequence>MKRFVLFATLVCFTALLLGGCGLTARPTAGNQGKLKVYTAIYPLYDFARQIGGDRLMVKNIVPAGAEPHDWEPSPQDVAEISQADVLILSGTGVEPWADKVLSVIDQNKVAVIYAGRHIDLSKGIQAAQEPHRQSQANHPHEHDQLDPHVWLDPLHAKTMVDNILAGLVKADEKNKDIYEANAQAYKKELEQLHQEFQRELAGAQIKEFITSHDAFGYLAKRYNLTQVPVRGLTAESEPSPADMAAVVKLAREKNIKHIFFETMVSPKVSQAIAAELGGQTLVLDPLESLSEQDMAKGKDYLAVMRENLQNLKIALAVQ</sequence>
<evidence type="ECO:0000256" key="4">
    <source>
        <dbReference type="SAM" id="Coils"/>
    </source>
</evidence>
<dbReference type="eggNOG" id="COG0803">
    <property type="taxonomic scope" value="Bacteria"/>
</dbReference>
<dbReference type="PANTHER" id="PTHR42953:SF8">
    <property type="entry name" value="ZINT DOMAIN-CONTAINING PROTEIN"/>
    <property type="match status" value="1"/>
</dbReference>
<dbReference type="Proteomes" id="UP000009315">
    <property type="component" value="Unassembled WGS sequence"/>
</dbReference>
<gene>
    <name evidence="6" type="primary">adcA</name>
    <name evidence="6" type="ORF">DESHY_160154</name>
</gene>
<evidence type="ECO:0000256" key="1">
    <source>
        <dbReference type="ARBA" id="ARBA00022448"/>
    </source>
</evidence>
<dbReference type="InterPro" id="IPR050492">
    <property type="entry name" value="Bact_metal-bind_prot9"/>
</dbReference>
<comment type="caution">
    <text evidence="6">The sequence shown here is derived from an EMBL/GenBank/DDBJ whole genome shotgun (WGS) entry which is preliminary data.</text>
</comment>